<evidence type="ECO:0000256" key="3">
    <source>
        <dbReference type="ARBA" id="ARBA00022525"/>
    </source>
</evidence>
<feature type="domain" description="Gp5/Type VI secretion system Vgr C-terminal trimerisation" evidence="6">
    <location>
        <begin position="585"/>
        <end position="656"/>
    </location>
</feature>
<dbReference type="Gene3D" id="2.30.110.50">
    <property type="match status" value="1"/>
</dbReference>
<dbReference type="Pfam" id="PF22178">
    <property type="entry name" value="Gp5_trimer_C"/>
    <property type="match status" value="1"/>
</dbReference>
<dbReference type="Pfam" id="PF05954">
    <property type="entry name" value="Phage_GPD"/>
    <property type="match status" value="1"/>
</dbReference>
<dbReference type="InterPro" id="IPR050708">
    <property type="entry name" value="T6SS_VgrG/RHS"/>
</dbReference>
<dbReference type="InterPro" id="IPR006531">
    <property type="entry name" value="Gp5/Vgr_OB"/>
</dbReference>
<feature type="domain" description="Gp5/Type VI secretion system Vgr protein OB-fold" evidence="5">
    <location>
        <begin position="500"/>
        <end position="568"/>
    </location>
</feature>
<dbReference type="Pfam" id="PF04717">
    <property type="entry name" value="Phage_base_V"/>
    <property type="match status" value="1"/>
</dbReference>
<sequence length="964" mass="104682">MSLKPFDDPQQDPLNELAPSALPASSLSSLTALTVSIGKLKPSVAKAAKAASLAQQAAEVLHIASHPLHGHAIRDFATPATPFFPTFASTEQADAAEQSLAALANIPQFADTNRLLRFYSPLPPDKTLLIDTLHAHAALSEAFHIRLQLLSTHAGIELKELIGKNVTIGIEQDDGSEHYLNGYIHHFAFSHADGGFACYHAEVLPWMSFLSHRVNCRIFQDQTVEQVIDRILREDYQGIADVQFRLGGKYEPENYIVQYHESDAQFLARLLERYGLFYFYEHRADGHTLVICDDSCNAAFCPPHEHYASVEFNGGHRTHQRGGITHLSAQRSLQPARVALNTFDFKAPSAPQYVEQPTLARQGDVPRLEIFDGNPAFAYRNAGEGAREAKQRLEVLEWQAKLFGGASDCRSLSPGRSFKLSEHHWFDAHDDTDADFLVVSVSIDARNNFADRGSAPVYANSFSCIRRKIPYRPRRQQRKPRMPGPQTATVVGPKGQEIHTDAYGRIKVQFPWDRYGRHDERSSCWIRVSQPWAGAGWGTVAIPRIGQEVIIDYLEGDPDRPICTGRLYNSAQPLPYALPGAAHVMGFKSRSTPGGGGYCEMVIHDKKGQELINIHSQKDMVTTVQHTQATVVNGPHQTNTVTNGFQVTKVKKRVELESQTEFIQLKAATEIVLEAGASRIRMEANGKITIQGLHVDVIGASRIDLNTNEATQEQGGAAPSPARAAGFVLPESTSGMAGLMQGLRGETSVMEKSSAAQTLGKHIRTGGQTLNEMFNPKEVARSAWEAIDSGNPGEIVMAATGFLPMGAVGKVPKAAGRVLAGNGTKLAKGSNAAELFLNQLPDRLSAEMATARSLGVSPVKIGSKAFDDVINQGTVKFVITESGEVLVVPKYAANGTEISHAVLSDGRPVLSAGEAEIFGDAANGYLGGFIEPHSGHFLNGATAAQSASAEKIAREAFSRSGINF</sequence>
<evidence type="ECO:0000256" key="2">
    <source>
        <dbReference type="ARBA" id="ARBA00005558"/>
    </source>
</evidence>
<dbReference type="SUPFAM" id="SSF69279">
    <property type="entry name" value="Phage tail proteins"/>
    <property type="match status" value="2"/>
</dbReference>
<dbReference type="Gene3D" id="2.40.50.230">
    <property type="entry name" value="Gp5 N-terminal domain"/>
    <property type="match status" value="1"/>
</dbReference>
<accession>A0ABU6J6B9</accession>
<dbReference type="SUPFAM" id="SSF69349">
    <property type="entry name" value="Phage fibre proteins"/>
    <property type="match status" value="1"/>
</dbReference>
<protein>
    <submittedName>
        <fullName evidence="7">Type VI secretion system tip protein TssI/VgrG</fullName>
    </submittedName>
</protein>
<reference evidence="7 8" key="1">
    <citation type="submission" date="2023-10" db="EMBL/GenBank/DDBJ databases">
        <title>Noviherbaspirillum sp. CPCC 100848 genome assembly.</title>
        <authorList>
            <person name="Li X.Y."/>
            <person name="Fang X.M."/>
        </authorList>
    </citation>
    <scope>NUCLEOTIDE SEQUENCE [LARGE SCALE GENOMIC DNA]</scope>
    <source>
        <strain evidence="7 8">CPCC 100848</strain>
    </source>
</reference>
<evidence type="ECO:0000313" key="8">
    <source>
        <dbReference type="Proteomes" id="UP001352263"/>
    </source>
</evidence>
<comment type="similarity">
    <text evidence="2">Belongs to the VgrG protein family.</text>
</comment>
<comment type="caution">
    <text evidence="7">The sequence shown here is derived from an EMBL/GenBank/DDBJ whole genome shotgun (WGS) entry which is preliminary data.</text>
</comment>
<dbReference type="InterPro" id="IPR037026">
    <property type="entry name" value="Vgr_OB-fold_dom_sf"/>
</dbReference>
<dbReference type="NCBIfam" id="TIGR03361">
    <property type="entry name" value="VI_Rhs_Vgr"/>
    <property type="match status" value="1"/>
</dbReference>
<proteinExistence type="inferred from homology"/>
<evidence type="ECO:0000256" key="4">
    <source>
        <dbReference type="SAM" id="MobiDB-lite"/>
    </source>
</evidence>
<comment type="subcellular location">
    <subcellularLocation>
        <location evidence="1">Secreted</location>
    </subcellularLocation>
</comment>
<dbReference type="Gene3D" id="3.55.50.10">
    <property type="entry name" value="Baseplate protein-like domains"/>
    <property type="match status" value="1"/>
</dbReference>
<dbReference type="NCBIfam" id="TIGR01646">
    <property type="entry name" value="vgr_GE"/>
    <property type="match status" value="1"/>
</dbReference>
<dbReference type="PANTHER" id="PTHR32305:SF15">
    <property type="entry name" value="PROTEIN RHSA-RELATED"/>
    <property type="match status" value="1"/>
</dbReference>
<dbReference type="RefSeq" id="WP_326505909.1">
    <property type="nucleotide sequence ID" value="NZ_JAWIIV010000005.1"/>
</dbReference>
<dbReference type="EMBL" id="JAWIIV010000005">
    <property type="protein sequence ID" value="MEC4719195.1"/>
    <property type="molecule type" value="Genomic_DNA"/>
</dbReference>
<evidence type="ECO:0000259" key="5">
    <source>
        <dbReference type="Pfam" id="PF04717"/>
    </source>
</evidence>
<keyword evidence="8" id="KW-1185">Reference proteome</keyword>
<organism evidence="7 8">
    <name type="scientific">Noviherbaspirillum album</name>
    <dbReference type="NCBI Taxonomy" id="3080276"/>
    <lineage>
        <taxon>Bacteria</taxon>
        <taxon>Pseudomonadati</taxon>
        <taxon>Pseudomonadota</taxon>
        <taxon>Betaproteobacteria</taxon>
        <taxon>Burkholderiales</taxon>
        <taxon>Oxalobacteraceae</taxon>
        <taxon>Noviherbaspirillum</taxon>
    </lineage>
</organism>
<dbReference type="InterPro" id="IPR017847">
    <property type="entry name" value="T6SS_RhsGE_Vgr_subset"/>
</dbReference>
<evidence type="ECO:0000256" key="1">
    <source>
        <dbReference type="ARBA" id="ARBA00004613"/>
    </source>
</evidence>
<dbReference type="PANTHER" id="PTHR32305">
    <property type="match status" value="1"/>
</dbReference>
<feature type="region of interest" description="Disordered" evidence="4">
    <location>
        <begin position="1"/>
        <end position="20"/>
    </location>
</feature>
<dbReference type="Proteomes" id="UP001352263">
    <property type="component" value="Unassembled WGS sequence"/>
</dbReference>
<dbReference type="InterPro" id="IPR006533">
    <property type="entry name" value="T6SS_Vgr_RhsGE"/>
</dbReference>
<keyword evidence="3" id="KW-0964">Secreted</keyword>
<dbReference type="SUPFAM" id="SSF69255">
    <property type="entry name" value="gp5 N-terminal domain-like"/>
    <property type="match status" value="1"/>
</dbReference>
<evidence type="ECO:0000259" key="6">
    <source>
        <dbReference type="Pfam" id="PF22178"/>
    </source>
</evidence>
<dbReference type="InterPro" id="IPR054030">
    <property type="entry name" value="Gp5_Vgr_C"/>
</dbReference>
<name>A0ABU6J6B9_9BURK</name>
<gene>
    <name evidence="7" type="primary">tssI</name>
    <name evidence="7" type="ORF">RY831_08550</name>
</gene>
<dbReference type="Gene3D" id="4.10.220.110">
    <property type="match status" value="1"/>
</dbReference>
<evidence type="ECO:0000313" key="7">
    <source>
        <dbReference type="EMBL" id="MEC4719195.1"/>
    </source>
</evidence>